<feature type="domain" description="EcxA zinc-binding" evidence="2">
    <location>
        <begin position="422"/>
        <end position="736"/>
    </location>
</feature>
<evidence type="ECO:0000259" key="3">
    <source>
        <dbReference type="Pfam" id="PF17148"/>
    </source>
</evidence>
<dbReference type="AlphaFoldDB" id="A0A521DZ33"/>
<gene>
    <name evidence="5" type="ORF">SAMN06265350_10979</name>
</gene>
<dbReference type="Pfam" id="PF17162">
    <property type="entry name" value="DUF5118"/>
    <property type="match status" value="1"/>
</dbReference>
<evidence type="ECO:0000259" key="4">
    <source>
        <dbReference type="Pfam" id="PF17162"/>
    </source>
</evidence>
<dbReference type="InterPro" id="IPR034032">
    <property type="entry name" value="Zn_MMP-like_bac"/>
</dbReference>
<dbReference type="Pfam" id="PF17148">
    <property type="entry name" value="DUF5117"/>
    <property type="match status" value="1"/>
</dbReference>
<dbReference type="SUPFAM" id="SSF55486">
    <property type="entry name" value="Metalloproteases ('zincins'), catalytic domain"/>
    <property type="match status" value="1"/>
</dbReference>
<dbReference type="EMBL" id="FXSZ01000009">
    <property type="protein sequence ID" value="SMO76895.1"/>
    <property type="molecule type" value="Genomic_DNA"/>
</dbReference>
<feature type="domain" description="DUF5117" evidence="3">
    <location>
        <begin position="95"/>
        <end position="289"/>
    </location>
</feature>
<dbReference type="PANTHER" id="PTHR38478:SF1">
    <property type="entry name" value="ZINC DEPENDENT METALLOPROTEASE DOMAIN LIPOPROTEIN"/>
    <property type="match status" value="1"/>
</dbReference>
<dbReference type="RefSeq" id="WP_142604478.1">
    <property type="nucleotide sequence ID" value="NZ_FXSZ01000009.1"/>
</dbReference>
<dbReference type="InterPro" id="IPR033428">
    <property type="entry name" value="DUF5118"/>
</dbReference>
<sequence length="825" mass="93057">MKLKFIPVFFFALFAFKTGLAQDSAAVKKPAIVAGKLKPYNQVITAKAVTKTGMFKVHQVDDKYYFEIPDNLLSREFLFTTRLSKVATGSPLYGGELMNGMIVSIEKAPNDKLFVRAVTSVAVCDSSNAISRAVRNSTIDPIIMVLDVKARGTDNKSSIVDFTDFYLKENLISGFSAEAKKIMKTGSPAADRSFILSMDAYPQNIEIKTMKTYSMGGGTPKEGESPVGANVGVTFEISNAVSVLPNTPMQIQAYDPRVGFFSDSYNVFADAQQKVEEKKFIVRNRLEVKPEDLARYKAGELVEPKEPLVYYVDPATPKQWRKYIIAGINDWNEAFKAAGFKNAIVGKEWPENDPTMSLEDARYRVVRYFPSTTPFSYGPKLNDPRTGEILQSYIGWSHSQVKSLHDWYMIQAGAVDPEGRTMKFNDELMGALIRADISRTVGFTLGLKENLGSSSTIPIEKLRDKNWLATHPFNHSIMDYNHYNYVAQPSDLVTRKGLIPQIGEYDKWAIKWAYTYTGVNDFEADKKIRLKWITDNVKPGSKLIFIGDQGGHPSDPINPTAQWEDLSNDNVKASEYGVKNLKIAMANLLKWTKGAEFDSYFNTSDLYYTLCDQFSFLVRHVYSNVGGVRENIANVGQGDIYTPVPKATQRAAVAFLNKEVFNTPTWLYDPNVLNKWSKPAKKENYQKMQDQALFELLLENRLLRMHTATMRFGKDKTYTVDELLTDLNKGLFAELQTRQSVDSYKRYMQKQAVGYMLKTAQLGDKLPDGKTDDLTTTDVPVVFRSHLRNLLVQIKAATPSYTDPVMVAHLKYMSQKIDSYLNPKN</sequence>
<dbReference type="InterPro" id="IPR032534">
    <property type="entry name" value="EcxA_zinc-bd"/>
</dbReference>
<proteinExistence type="predicted"/>
<name>A0A521DZ33_9SPHI</name>
<reference evidence="5 6" key="1">
    <citation type="submission" date="2017-05" db="EMBL/GenBank/DDBJ databases">
        <authorList>
            <person name="Varghese N."/>
            <person name="Submissions S."/>
        </authorList>
    </citation>
    <scope>NUCLEOTIDE SEQUENCE [LARGE SCALE GENOMIC DNA]</scope>
    <source>
        <strain evidence="5 6">DSM 21342</strain>
    </source>
</reference>
<dbReference type="CDD" id="cd04276">
    <property type="entry name" value="ZnMc_MMP_like_2"/>
    <property type="match status" value="1"/>
</dbReference>
<dbReference type="OrthoDB" id="9776599at2"/>
<dbReference type="PANTHER" id="PTHR38478">
    <property type="entry name" value="PEPTIDASE M1A AND M12B"/>
    <property type="match status" value="1"/>
</dbReference>
<dbReference type="Pfam" id="PF16313">
    <property type="entry name" value="DUF4953"/>
    <property type="match status" value="1"/>
</dbReference>
<evidence type="ECO:0000313" key="6">
    <source>
        <dbReference type="Proteomes" id="UP000315971"/>
    </source>
</evidence>
<evidence type="ECO:0008006" key="7">
    <source>
        <dbReference type="Google" id="ProtNLM"/>
    </source>
</evidence>
<accession>A0A521DZ33</accession>
<organism evidence="5 6">
    <name type="scientific">Solitalea koreensis</name>
    <dbReference type="NCBI Taxonomy" id="543615"/>
    <lineage>
        <taxon>Bacteria</taxon>
        <taxon>Pseudomonadati</taxon>
        <taxon>Bacteroidota</taxon>
        <taxon>Sphingobacteriia</taxon>
        <taxon>Sphingobacteriales</taxon>
        <taxon>Sphingobacteriaceae</taxon>
        <taxon>Solitalea</taxon>
    </lineage>
</organism>
<feature type="domain" description="DUF5118" evidence="4">
    <location>
        <begin position="38"/>
        <end position="86"/>
    </location>
</feature>
<evidence type="ECO:0000256" key="1">
    <source>
        <dbReference type="SAM" id="SignalP"/>
    </source>
</evidence>
<dbReference type="InterPro" id="IPR033413">
    <property type="entry name" value="DUF5117"/>
</dbReference>
<dbReference type="Proteomes" id="UP000315971">
    <property type="component" value="Unassembled WGS sequence"/>
</dbReference>
<keyword evidence="6" id="KW-1185">Reference proteome</keyword>
<feature type="signal peptide" evidence="1">
    <location>
        <begin position="1"/>
        <end position="21"/>
    </location>
</feature>
<evidence type="ECO:0000259" key="2">
    <source>
        <dbReference type="Pfam" id="PF16313"/>
    </source>
</evidence>
<protein>
    <recommendedName>
        <fullName evidence="7">Zinc-dependent metalloprotease</fullName>
    </recommendedName>
</protein>
<keyword evidence="1" id="KW-0732">Signal</keyword>
<evidence type="ECO:0000313" key="5">
    <source>
        <dbReference type="EMBL" id="SMO76895.1"/>
    </source>
</evidence>
<feature type="chain" id="PRO_5022197992" description="Zinc-dependent metalloprotease" evidence="1">
    <location>
        <begin position="22"/>
        <end position="825"/>
    </location>
</feature>